<dbReference type="Gene3D" id="3.40.630.30">
    <property type="match status" value="2"/>
</dbReference>
<proteinExistence type="inferred from homology"/>
<dbReference type="Gene3D" id="3.30.1050.10">
    <property type="entry name" value="SCP2 sterol-binding domain"/>
    <property type="match status" value="1"/>
</dbReference>
<feature type="binding site" evidence="4">
    <location>
        <begin position="78"/>
        <end position="80"/>
    </location>
    <ligand>
        <name>acetyl-CoA</name>
        <dbReference type="ChEBI" id="CHEBI:57288"/>
    </ligand>
</feature>
<evidence type="ECO:0000256" key="3">
    <source>
        <dbReference type="ARBA" id="ARBA00023315"/>
    </source>
</evidence>
<dbReference type="PANTHER" id="PTHR37817">
    <property type="entry name" value="N-ACETYLTRANSFERASE EIS"/>
    <property type="match status" value="1"/>
</dbReference>
<dbReference type="InterPro" id="IPR016181">
    <property type="entry name" value="Acyl_CoA_acyltransferase"/>
</dbReference>
<evidence type="ECO:0000313" key="7">
    <source>
        <dbReference type="Proteomes" id="UP000254425"/>
    </source>
</evidence>
<dbReference type="InterPro" id="IPR036527">
    <property type="entry name" value="SCP2_sterol-bd_dom_sf"/>
</dbReference>
<dbReference type="InterPro" id="IPR051554">
    <property type="entry name" value="Acetyltransferase_Eis"/>
</dbReference>
<dbReference type="CDD" id="cd04301">
    <property type="entry name" value="NAT_SF"/>
    <property type="match status" value="1"/>
</dbReference>
<evidence type="ECO:0000259" key="5">
    <source>
        <dbReference type="PROSITE" id="PS51186"/>
    </source>
</evidence>
<dbReference type="SUPFAM" id="SSF55718">
    <property type="entry name" value="SCP-like"/>
    <property type="match status" value="1"/>
</dbReference>
<dbReference type="PANTHER" id="PTHR37817:SF1">
    <property type="entry name" value="N-ACETYLTRANSFERASE EIS"/>
    <property type="match status" value="1"/>
</dbReference>
<dbReference type="InterPro" id="IPR025559">
    <property type="entry name" value="Eis_dom"/>
</dbReference>
<dbReference type="Pfam" id="PF13530">
    <property type="entry name" value="SCP2_2"/>
    <property type="match status" value="1"/>
</dbReference>
<comment type="caution">
    <text evidence="4">Lacks conserved residue(s) required for the propagation of feature annotation.</text>
</comment>
<accession>A0A345XZV1</accession>
<dbReference type="AlphaFoldDB" id="A0A345XZV1"/>
<keyword evidence="3 4" id="KW-0012">Acyltransferase</keyword>
<name>A0A345XZV1_9ACTN</name>
<keyword evidence="2 4" id="KW-0808">Transferase</keyword>
<comment type="similarity">
    <text evidence="1 4">Belongs to the acetyltransferase Eis family.</text>
</comment>
<evidence type="ECO:0000256" key="1">
    <source>
        <dbReference type="ARBA" id="ARBA00009213"/>
    </source>
</evidence>
<dbReference type="HAMAP" id="MF_01812">
    <property type="entry name" value="Eis"/>
    <property type="match status" value="1"/>
</dbReference>
<keyword evidence="7" id="KW-1185">Reference proteome</keyword>
<evidence type="ECO:0000256" key="2">
    <source>
        <dbReference type="ARBA" id="ARBA00022679"/>
    </source>
</evidence>
<organism evidence="6 7">
    <name type="scientific">Streptomyces armeniacus</name>
    <dbReference type="NCBI Taxonomy" id="83291"/>
    <lineage>
        <taxon>Bacteria</taxon>
        <taxon>Bacillati</taxon>
        <taxon>Actinomycetota</taxon>
        <taxon>Actinomycetes</taxon>
        <taxon>Kitasatosporales</taxon>
        <taxon>Streptomycetaceae</taxon>
        <taxon>Streptomyces</taxon>
    </lineage>
</organism>
<dbReference type="Proteomes" id="UP000254425">
    <property type="component" value="Chromosome"/>
</dbReference>
<comment type="subunit">
    <text evidence="4">Homohexamer; trimer of dimers.</text>
</comment>
<dbReference type="Pfam" id="PF13527">
    <property type="entry name" value="Acetyltransf_9"/>
    <property type="match status" value="1"/>
</dbReference>
<dbReference type="EMBL" id="CP031320">
    <property type="protein sequence ID" value="AXK37167.1"/>
    <property type="molecule type" value="Genomic_DNA"/>
</dbReference>
<evidence type="ECO:0000256" key="4">
    <source>
        <dbReference type="HAMAP-Rule" id="MF_01812"/>
    </source>
</evidence>
<dbReference type="InterPro" id="IPR000182">
    <property type="entry name" value="GNAT_dom"/>
</dbReference>
<dbReference type="GO" id="GO:0030649">
    <property type="term" value="P:aminoglycoside antibiotic catabolic process"/>
    <property type="evidence" value="ECO:0007669"/>
    <property type="project" value="TreeGrafter"/>
</dbReference>
<evidence type="ECO:0000313" key="6">
    <source>
        <dbReference type="EMBL" id="AXK37167.1"/>
    </source>
</evidence>
<dbReference type="Pfam" id="PF17668">
    <property type="entry name" value="Acetyltransf_17"/>
    <property type="match status" value="1"/>
</dbReference>
<reference evidence="6 7" key="1">
    <citation type="submission" date="2018-07" db="EMBL/GenBank/DDBJ databases">
        <title>Draft genome of the type strain Streptomyces armeniacus ATCC 15676.</title>
        <authorList>
            <person name="Labana P."/>
            <person name="Gosse J.T."/>
            <person name="Boddy C.N."/>
        </authorList>
    </citation>
    <scope>NUCLEOTIDE SEQUENCE [LARGE SCALE GENOMIC DNA]</scope>
    <source>
        <strain evidence="6 7">ATCC 15676</strain>
    </source>
</reference>
<feature type="domain" description="N-acetyltransferase" evidence="5">
    <location>
        <begin position="1"/>
        <end position="146"/>
    </location>
</feature>
<feature type="active site" description="Proton donor" evidence="4">
    <location>
        <position position="119"/>
    </location>
</feature>
<gene>
    <name evidence="6" type="ORF">DVA86_07800</name>
</gene>
<dbReference type="SUPFAM" id="SSF55729">
    <property type="entry name" value="Acyl-CoA N-acyltransferases (Nat)"/>
    <property type="match status" value="1"/>
</dbReference>
<feature type="binding site" evidence="4">
    <location>
        <begin position="86"/>
        <end position="91"/>
    </location>
    <ligand>
        <name>acetyl-CoA</name>
        <dbReference type="ChEBI" id="CHEBI:57288"/>
    </ligand>
</feature>
<dbReference type="NCBIfam" id="NF002367">
    <property type="entry name" value="PRK01346.1-4"/>
    <property type="match status" value="1"/>
</dbReference>
<dbReference type="PROSITE" id="PS51186">
    <property type="entry name" value="GNAT"/>
    <property type="match status" value="1"/>
</dbReference>
<protein>
    <submittedName>
        <fullName evidence="6">GNAT family N-acetyltransferase</fullName>
    </submittedName>
</protein>
<dbReference type="GO" id="GO:0034069">
    <property type="term" value="F:aminoglycoside N-acetyltransferase activity"/>
    <property type="evidence" value="ECO:0007669"/>
    <property type="project" value="TreeGrafter"/>
</dbReference>
<dbReference type="InterPro" id="IPR022902">
    <property type="entry name" value="NAcTrfase_Eis"/>
</dbReference>
<dbReference type="InterPro" id="IPR041380">
    <property type="entry name" value="Acetyltransf_17"/>
</dbReference>
<feature type="active site" description="Proton acceptor; via carboxylate" evidence="4">
    <location>
        <position position="441"/>
    </location>
</feature>
<sequence>MDFRTLPEAHLDRALDHAYLVFHDEADEKQRKQHRDALLRCERVGAYEGERLVGLAAAFPFRLSVPGGELPAAGLSFVSVAPTHRRRGVLTGLLDEMWRRCAANGQPVSVLWASQDAIYGRFGFGTATRAYAVEIDSTRPLALRVAPDERPLRLVDPADAPAVLGPLHAARRAVRAGRIARDDTWWKDEVLPEKDEDDEELSPPRVVVLGGGTGDTEDTGAAEITGGTGGDRVPAGYAVYRTRSEGPGEGRAAGLVRVDELEADTPEAAAALWRYLASIDLTGTVRAGDRPLDDPLLLMAADRDQVRVTEECPALRLRLLDPEAAFAARSWAAPVDVVLEVSDTVFPGGTGRFRLTAGPDGGVSYRPGDPVDAVGPAGPAGPERPADLTLGIRELGACYLGGAELRRMVQAGLVTEHTPSAAARLDAALATEQLPHTLDGF</sequence>
<dbReference type="KEGG" id="sarm:DVA86_07800"/>